<dbReference type="AlphaFoldDB" id="A0A285BX21"/>
<accession>A0A285BX21</accession>
<feature type="region of interest" description="Disordered" evidence="1">
    <location>
        <begin position="43"/>
        <end position="64"/>
    </location>
</feature>
<sequence>MLLSLSIAFANLHLMITPPQLLMVTEINELRRKRLETLVEQDGGPREFCEKRHSDSADKPNNPDYVYQIIKGDRNFGEKAARNMEKRAGLPDGYFDDPEMTPETEIFKENNEVIKHIIKKLQSTPKEHLNMNAARVIEMLIDGGPDLATKTEGIITFVEQKQAEYSSAAASKKNDKAENEH</sequence>
<evidence type="ECO:0000256" key="1">
    <source>
        <dbReference type="SAM" id="MobiDB-lite"/>
    </source>
</evidence>
<reference evidence="2 3" key="1">
    <citation type="submission" date="2017-08" db="EMBL/GenBank/DDBJ databases">
        <authorList>
            <person name="de Groot N.N."/>
        </authorList>
    </citation>
    <scope>NUCLEOTIDE SEQUENCE [LARGE SCALE GENOMIC DNA]</scope>
    <source>
        <strain evidence="2 3">Nm15</strain>
    </source>
</reference>
<dbReference type="EMBL" id="LT907782">
    <property type="protein sequence ID" value="SNX59750.1"/>
    <property type="molecule type" value="Genomic_DNA"/>
</dbReference>
<evidence type="ECO:0000313" key="2">
    <source>
        <dbReference type="EMBL" id="SNX59750.1"/>
    </source>
</evidence>
<organism evidence="2 3">
    <name type="scientific">Nitrosomonas ureae</name>
    <dbReference type="NCBI Taxonomy" id="44577"/>
    <lineage>
        <taxon>Bacteria</taxon>
        <taxon>Pseudomonadati</taxon>
        <taxon>Pseudomonadota</taxon>
        <taxon>Betaproteobacteria</taxon>
        <taxon>Nitrosomonadales</taxon>
        <taxon>Nitrosomonadaceae</taxon>
        <taxon>Nitrosomonas</taxon>
    </lineage>
</organism>
<name>A0A285BX21_9PROT</name>
<protein>
    <submittedName>
        <fullName evidence="2">Uncharacterized protein</fullName>
    </submittedName>
</protein>
<dbReference type="Proteomes" id="UP000242498">
    <property type="component" value="Chromosome I"/>
</dbReference>
<gene>
    <name evidence="2" type="ORF">SAMN06296273_1184</name>
</gene>
<proteinExistence type="predicted"/>
<feature type="compositionally biased region" description="Basic and acidic residues" evidence="1">
    <location>
        <begin position="43"/>
        <end position="58"/>
    </location>
</feature>
<evidence type="ECO:0000313" key="3">
    <source>
        <dbReference type="Proteomes" id="UP000242498"/>
    </source>
</evidence>